<comment type="pathway">
    <text evidence="1 7">Cell wall biogenesis; peptidoglycan biosynthesis.</text>
</comment>
<dbReference type="EMBL" id="QGGG01000012">
    <property type="protein sequence ID" value="PWJ80497.1"/>
    <property type="molecule type" value="Genomic_DNA"/>
</dbReference>
<dbReference type="CDD" id="cd16913">
    <property type="entry name" value="YkuD_like"/>
    <property type="match status" value="1"/>
</dbReference>
<name>A0A316BZG8_PSESE</name>
<dbReference type="GO" id="GO:0004180">
    <property type="term" value="F:carboxypeptidase activity"/>
    <property type="evidence" value="ECO:0007669"/>
    <property type="project" value="UniProtKB-ARBA"/>
</dbReference>
<keyword evidence="3" id="KW-0808">Transferase</keyword>
<evidence type="ECO:0000256" key="7">
    <source>
        <dbReference type="PROSITE-ProRule" id="PRU01373"/>
    </source>
</evidence>
<reference evidence="9 10" key="1">
    <citation type="submission" date="2018-05" db="EMBL/GenBank/DDBJ databases">
        <title>Genomic Encyclopedia of Type Strains, Phase IV (KMG-IV): sequencing the most valuable type-strain genomes for metagenomic binning, comparative biology and taxonomic classification.</title>
        <authorList>
            <person name="Goeker M."/>
        </authorList>
    </citation>
    <scope>NUCLEOTIDE SEQUENCE [LARGE SCALE GENOMIC DNA]</scope>
    <source>
        <strain evidence="9 10">DSM 6986</strain>
    </source>
</reference>
<dbReference type="InterPro" id="IPR038063">
    <property type="entry name" value="Transpep_catalytic_dom"/>
</dbReference>
<dbReference type="UniPathway" id="UPA00219"/>
<evidence type="ECO:0000313" key="10">
    <source>
        <dbReference type="Proteomes" id="UP000245396"/>
    </source>
</evidence>
<dbReference type="Pfam" id="PF03734">
    <property type="entry name" value="YkuD"/>
    <property type="match status" value="1"/>
</dbReference>
<sequence length="355" mass="38800">MNGRGGSGDGFFGDEPDLKLLRRFAVPLAALALSTALAGCVSSVLDPNVKASQPIPARLVSQMTAKQMKPSDPIVVRIFKEESELEIWKRDRSGRYARLKSYPMCRWSGQLGPKKRNGDRQAPEGFYQVNVRMLNPASQYYLSFDLGFPNKLEKALGYSGDSLMVHGACSSSGCYAMTDDGVSEIYAVVREALRGGQTSFQVQAFPFRMTPQNMARHRDDPNMPFWKNLKEGYDILEVKRRPPVVSACGGRYVFDAQFANGEPADPLAACPPMTSAPDPDLIARRDADARAMEAAAVSGSLISAHAYTDGGMHPSFRELLQKNGAKNLAKKTSRTNVPISRPDAVLLMGQSGQEN</sequence>
<dbReference type="PANTHER" id="PTHR36699:SF1">
    <property type="entry name" value="L,D-TRANSPEPTIDASE YAFK-RELATED"/>
    <property type="match status" value="1"/>
</dbReference>
<organism evidence="9 10">
    <name type="scientific">Pseudaminobacter salicylatoxidans</name>
    <dbReference type="NCBI Taxonomy" id="93369"/>
    <lineage>
        <taxon>Bacteria</taxon>
        <taxon>Pseudomonadati</taxon>
        <taxon>Pseudomonadota</taxon>
        <taxon>Alphaproteobacteria</taxon>
        <taxon>Hyphomicrobiales</taxon>
        <taxon>Phyllobacteriaceae</taxon>
        <taxon>Pseudaminobacter</taxon>
    </lineage>
</organism>
<dbReference type="InterPro" id="IPR005490">
    <property type="entry name" value="LD_TPept_cat_dom"/>
</dbReference>
<dbReference type="GO" id="GO:0008360">
    <property type="term" value="P:regulation of cell shape"/>
    <property type="evidence" value="ECO:0007669"/>
    <property type="project" value="UniProtKB-UniRule"/>
</dbReference>
<evidence type="ECO:0000256" key="6">
    <source>
        <dbReference type="ARBA" id="ARBA00023316"/>
    </source>
</evidence>
<dbReference type="STRING" id="1192868.GCA_000304395_01687"/>
<dbReference type="AlphaFoldDB" id="A0A316BZG8"/>
<comment type="similarity">
    <text evidence="2">Belongs to the YkuD family.</text>
</comment>
<dbReference type="PANTHER" id="PTHR36699">
    <property type="entry name" value="LD-TRANSPEPTIDASE"/>
    <property type="match status" value="1"/>
</dbReference>
<dbReference type="GO" id="GO:0009252">
    <property type="term" value="P:peptidoglycan biosynthetic process"/>
    <property type="evidence" value="ECO:0007669"/>
    <property type="project" value="UniProtKB-UniPathway"/>
</dbReference>
<keyword evidence="5 7" id="KW-0573">Peptidoglycan synthesis</keyword>
<keyword evidence="10" id="KW-1185">Reference proteome</keyword>
<accession>A0A316BZG8</accession>
<feature type="domain" description="L,D-TPase catalytic" evidence="8">
    <location>
        <begin position="74"/>
        <end position="205"/>
    </location>
</feature>
<protein>
    <submittedName>
        <fullName evidence="9">Murein L,D-transpeptidase YafK</fullName>
    </submittedName>
</protein>
<evidence type="ECO:0000256" key="1">
    <source>
        <dbReference type="ARBA" id="ARBA00004752"/>
    </source>
</evidence>
<comment type="caution">
    <text evidence="9">The sequence shown here is derived from an EMBL/GenBank/DDBJ whole genome shotgun (WGS) entry which is preliminary data.</text>
</comment>
<dbReference type="GO" id="GO:0071555">
    <property type="term" value="P:cell wall organization"/>
    <property type="evidence" value="ECO:0007669"/>
    <property type="project" value="UniProtKB-UniRule"/>
</dbReference>
<dbReference type="PROSITE" id="PS52029">
    <property type="entry name" value="LD_TPASE"/>
    <property type="match status" value="1"/>
</dbReference>
<evidence type="ECO:0000259" key="8">
    <source>
        <dbReference type="PROSITE" id="PS52029"/>
    </source>
</evidence>
<proteinExistence type="inferred from homology"/>
<dbReference type="SUPFAM" id="SSF141523">
    <property type="entry name" value="L,D-transpeptidase catalytic domain-like"/>
    <property type="match status" value="1"/>
</dbReference>
<evidence type="ECO:0000313" key="9">
    <source>
        <dbReference type="EMBL" id="PWJ80497.1"/>
    </source>
</evidence>
<keyword evidence="4 7" id="KW-0133">Cell shape</keyword>
<gene>
    <name evidence="9" type="ORF">C7441_11237</name>
</gene>
<dbReference type="GO" id="GO:0016740">
    <property type="term" value="F:transferase activity"/>
    <property type="evidence" value="ECO:0007669"/>
    <property type="project" value="UniProtKB-KW"/>
</dbReference>
<evidence type="ECO:0000256" key="4">
    <source>
        <dbReference type="ARBA" id="ARBA00022960"/>
    </source>
</evidence>
<feature type="active site" description="Proton donor/acceptor" evidence="7">
    <location>
        <position position="166"/>
    </location>
</feature>
<feature type="active site" description="Nucleophile" evidence="7">
    <location>
        <position position="174"/>
    </location>
</feature>
<evidence type="ECO:0000256" key="3">
    <source>
        <dbReference type="ARBA" id="ARBA00022679"/>
    </source>
</evidence>
<evidence type="ECO:0000256" key="5">
    <source>
        <dbReference type="ARBA" id="ARBA00022984"/>
    </source>
</evidence>
<keyword evidence="6 7" id="KW-0961">Cell wall biogenesis/degradation</keyword>
<evidence type="ECO:0000256" key="2">
    <source>
        <dbReference type="ARBA" id="ARBA00005992"/>
    </source>
</evidence>
<dbReference type="Proteomes" id="UP000245396">
    <property type="component" value="Unassembled WGS sequence"/>
</dbReference>